<organism evidence="1 2">
    <name type="scientific">Cynara cardunculus var. scolymus</name>
    <name type="common">Globe artichoke</name>
    <name type="synonym">Cynara scolymus</name>
    <dbReference type="NCBI Taxonomy" id="59895"/>
    <lineage>
        <taxon>Eukaryota</taxon>
        <taxon>Viridiplantae</taxon>
        <taxon>Streptophyta</taxon>
        <taxon>Embryophyta</taxon>
        <taxon>Tracheophyta</taxon>
        <taxon>Spermatophyta</taxon>
        <taxon>Magnoliopsida</taxon>
        <taxon>eudicotyledons</taxon>
        <taxon>Gunneridae</taxon>
        <taxon>Pentapetalae</taxon>
        <taxon>asterids</taxon>
        <taxon>campanulids</taxon>
        <taxon>Asterales</taxon>
        <taxon>Asteraceae</taxon>
        <taxon>Carduoideae</taxon>
        <taxon>Cardueae</taxon>
        <taxon>Carduinae</taxon>
        <taxon>Cynara</taxon>
    </lineage>
</organism>
<dbReference type="Gramene" id="KVH89443">
    <property type="protein sequence ID" value="KVH89443"/>
    <property type="gene ID" value="Ccrd_008553"/>
</dbReference>
<dbReference type="STRING" id="59895.A0A103XET6"/>
<evidence type="ECO:0000313" key="1">
    <source>
        <dbReference type="EMBL" id="KVH89443.1"/>
    </source>
</evidence>
<dbReference type="PANTHER" id="PTHR45296:SF1">
    <property type="entry name" value="TRANSDUCIN_WD40 REPEAT-LIKE SUPERFAMILY PROTEIN"/>
    <property type="match status" value="1"/>
</dbReference>
<reference evidence="1 2" key="1">
    <citation type="journal article" date="2016" name="Sci. Rep.">
        <title>The genome sequence of the outbreeding globe artichoke constructed de novo incorporating a phase-aware low-pass sequencing strategy of F1 progeny.</title>
        <authorList>
            <person name="Scaglione D."/>
            <person name="Reyes-Chin-Wo S."/>
            <person name="Acquadro A."/>
            <person name="Froenicke L."/>
            <person name="Portis E."/>
            <person name="Beitel C."/>
            <person name="Tirone M."/>
            <person name="Mauro R."/>
            <person name="Lo Monaco A."/>
            <person name="Mauromicale G."/>
            <person name="Faccioli P."/>
            <person name="Cattivelli L."/>
            <person name="Rieseberg L."/>
            <person name="Michelmore R."/>
            <person name="Lanteri S."/>
        </authorList>
    </citation>
    <scope>NUCLEOTIDE SEQUENCE [LARGE SCALE GENOMIC DNA]</scope>
    <source>
        <strain evidence="1">2C</strain>
    </source>
</reference>
<gene>
    <name evidence="1" type="ORF">Ccrd_008553</name>
</gene>
<sequence length="126" mass="14121">MASLKVYEPWWCWSSLAVLISNESIIPFLSRNDPESSNVVHCFNPAFVHAIAVPEVDMLDKFDKICFVARGDGVVDVINIKSDFSTAKSNGFRNREKVNWLCTIPTDSENLVVCDTSKVAKFYTVA</sequence>
<dbReference type="EMBL" id="LEKV01005210">
    <property type="protein sequence ID" value="KVH89443.1"/>
    <property type="molecule type" value="Genomic_DNA"/>
</dbReference>
<keyword evidence="2" id="KW-1185">Reference proteome</keyword>
<accession>A0A103XET6</accession>
<evidence type="ECO:0000313" key="2">
    <source>
        <dbReference type="Proteomes" id="UP000243975"/>
    </source>
</evidence>
<dbReference type="AlphaFoldDB" id="A0A103XET6"/>
<comment type="caution">
    <text evidence="1">The sequence shown here is derived from an EMBL/GenBank/DDBJ whole genome shotgun (WGS) entry which is preliminary data.</text>
</comment>
<dbReference type="Proteomes" id="UP000243975">
    <property type="component" value="Unassembled WGS sequence"/>
</dbReference>
<proteinExistence type="predicted"/>
<name>A0A103XET6_CYNCS</name>
<dbReference type="PANTHER" id="PTHR45296">
    <property type="entry name" value="TRANSDUCIN/WD40 REPEAT-LIKE SUPERFAMILY PROTEIN"/>
    <property type="match status" value="1"/>
</dbReference>
<protein>
    <submittedName>
        <fullName evidence="1">Uncharacterized protein</fullName>
    </submittedName>
</protein>